<accession>A0A8J2XJZ1</accession>
<dbReference type="Proteomes" id="UP000616114">
    <property type="component" value="Unassembled WGS sequence"/>
</dbReference>
<evidence type="ECO:0000313" key="2">
    <source>
        <dbReference type="EMBL" id="GGA10391.1"/>
    </source>
</evidence>
<protein>
    <recommendedName>
        <fullName evidence="4">Luciferase-like monooxygenase</fullName>
    </recommendedName>
</protein>
<evidence type="ECO:0000256" key="1">
    <source>
        <dbReference type="SAM" id="MobiDB-lite"/>
    </source>
</evidence>
<sequence>MTPWLIEPSDAELEALAGQLAGLPPAGAGSRAEETAAPPPPLETLERSGAAALVLRLPPGSGLSALPLAGMVLARTVQARVLVVPDLRTHPVNLARTVSTLAALHEGRIGVLLGEGGEAGTGRTGGAEQPRGSGQAVWYDEAPESSAPLGVRVLRALSALWESWPLEALTGDTVAGRYVDDARLGRVTTPGLPDIGGPLTLPTDMRDKPVLIWEGTPGDYPWVDLQLRDRPLPRRTFAEAARHEGAPSREDAPVPERPVPGGAPPREDAVDREDALRRDGAERRYAASADEGPGFSSAAPRTAGTLRWALGLPAAPPSGGDWAPAFPPGEGNSLQASR</sequence>
<evidence type="ECO:0000313" key="3">
    <source>
        <dbReference type="Proteomes" id="UP000616114"/>
    </source>
</evidence>
<feature type="compositionally biased region" description="Basic and acidic residues" evidence="1">
    <location>
        <begin position="240"/>
        <end position="254"/>
    </location>
</feature>
<dbReference type="AlphaFoldDB" id="A0A8J2XJZ1"/>
<gene>
    <name evidence="2" type="ORF">GCM10011333_11390</name>
</gene>
<proteinExistence type="predicted"/>
<dbReference type="GO" id="GO:0016705">
    <property type="term" value="F:oxidoreductase activity, acting on paired donors, with incorporation or reduction of molecular oxygen"/>
    <property type="evidence" value="ECO:0007669"/>
    <property type="project" value="InterPro"/>
</dbReference>
<feature type="region of interest" description="Disordered" evidence="1">
    <location>
        <begin position="22"/>
        <end position="42"/>
    </location>
</feature>
<comment type="caution">
    <text evidence="2">The sequence shown here is derived from an EMBL/GenBank/DDBJ whole genome shotgun (WGS) entry which is preliminary data.</text>
</comment>
<reference evidence="2" key="1">
    <citation type="journal article" date="2014" name="Int. J. Syst. Evol. Microbiol.">
        <title>Complete genome sequence of Corynebacterium casei LMG S-19264T (=DSM 44701T), isolated from a smear-ripened cheese.</title>
        <authorList>
            <consortium name="US DOE Joint Genome Institute (JGI-PGF)"/>
            <person name="Walter F."/>
            <person name="Albersmeier A."/>
            <person name="Kalinowski J."/>
            <person name="Ruckert C."/>
        </authorList>
    </citation>
    <scope>NUCLEOTIDE SEQUENCE</scope>
    <source>
        <strain evidence="2">CGMCC 1.12785</strain>
    </source>
</reference>
<name>A0A8J2XJZ1_9MICO</name>
<dbReference type="Gene3D" id="3.20.20.30">
    <property type="entry name" value="Luciferase-like domain"/>
    <property type="match status" value="1"/>
</dbReference>
<dbReference type="SUPFAM" id="SSF51679">
    <property type="entry name" value="Bacterial luciferase-like"/>
    <property type="match status" value="1"/>
</dbReference>
<evidence type="ECO:0008006" key="4">
    <source>
        <dbReference type="Google" id="ProtNLM"/>
    </source>
</evidence>
<keyword evidence="3" id="KW-1185">Reference proteome</keyword>
<dbReference type="RefSeq" id="WP_188549968.1">
    <property type="nucleotide sequence ID" value="NZ_BMFY01000004.1"/>
</dbReference>
<feature type="region of interest" description="Disordered" evidence="1">
    <location>
        <begin position="240"/>
        <end position="338"/>
    </location>
</feature>
<organism evidence="2 3">
    <name type="scientific">Sediminivirga luteola</name>
    <dbReference type="NCBI Taxonomy" id="1774748"/>
    <lineage>
        <taxon>Bacteria</taxon>
        <taxon>Bacillati</taxon>
        <taxon>Actinomycetota</taxon>
        <taxon>Actinomycetes</taxon>
        <taxon>Micrococcales</taxon>
        <taxon>Brevibacteriaceae</taxon>
        <taxon>Sediminivirga</taxon>
    </lineage>
</organism>
<dbReference type="InterPro" id="IPR036661">
    <property type="entry name" value="Luciferase-like_sf"/>
</dbReference>
<dbReference type="EMBL" id="BMFY01000004">
    <property type="protein sequence ID" value="GGA10391.1"/>
    <property type="molecule type" value="Genomic_DNA"/>
</dbReference>
<reference evidence="2" key="2">
    <citation type="submission" date="2020-09" db="EMBL/GenBank/DDBJ databases">
        <authorList>
            <person name="Sun Q."/>
            <person name="Zhou Y."/>
        </authorList>
    </citation>
    <scope>NUCLEOTIDE SEQUENCE</scope>
    <source>
        <strain evidence="2">CGMCC 1.12785</strain>
    </source>
</reference>
<feature type="compositionally biased region" description="Basic and acidic residues" evidence="1">
    <location>
        <begin position="265"/>
        <end position="285"/>
    </location>
</feature>